<comment type="subcellular location">
    <subcellularLocation>
        <location evidence="2">Cell inner membrane</location>
        <topology evidence="2">Peripheral membrane protein</topology>
        <orientation evidence="2">Periplasmic side</orientation>
    </subcellularLocation>
    <subcellularLocation>
        <location evidence="1">Periplasm</location>
    </subcellularLocation>
</comment>
<evidence type="ECO:0000256" key="9">
    <source>
        <dbReference type="ARBA" id="ARBA00022729"/>
    </source>
</evidence>
<dbReference type="EMBL" id="JASSQD010000001">
    <property type="protein sequence ID" value="MDK9557340.1"/>
    <property type="molecule type" value="Genomic_DNA"/>
</dbReference>
<organism evidence="16 17">
    <name type="scientific">Marinobacter albus</name>
    <dbReference type="NCBI Taxonomy" id="3030833"/>
    <lineage>
        <taxon>Bacteria</taxon>
        <taxon>Pseudomonadati</taxon>
        <taxon>Pseudomonadota</taxon>
        <taxon>Gammaproteobacteria</taxon>
        <taxon>Pseudomonadales</taxon>
        <taxon>Marinobacteraceae</taxon>
        <taxon>Marinobacter</taxon>
    </lineage>
</organism>
<comment type="similarity">
    <text evidence="4">Belongs to the AlgJ family.</text>
</comment>
<evidence type="ECO:0000313" key="16">
    <source>
        <dbReference type="EMBL" id="MDK9557340.1"/>
    </source>
</evidence>
<evidence type="ECO:0000259" key="15">
    <source>
        <dbReference type="Pfam" id="PF16822"/>
    </source>
</evidence>
<evidence type="ECO:0000256" key="10">
    <source>
        <dbReference type="ARBA" id="ARBA00022764"/>
    </source>
</evidence>
<dbReference type="Gene3D" id="3.40.50.1110">
    <property type="entry name" value="SGNH hydrolase"/>
    <property type="match status" value="1"/>
</dbReference>
<dbReference type="CDD" id="cd14442">
    <property type="entry name" value="AlgJ_like"/>
    <property type="match status" value="1"/>
</dbReference>
<keyword evidence="13" id="KW-0012">Acyltransferase</keyword>
<keyword evidence="8" id="KW-0808">Transferase</keyword>
<comment type="pathway">
    <text evidence="3">Glycan biosynthesis; alginate biosynthesis.</text>
</comment>
<evidence type="ECO:0000256" key="4">
    <source>
        <dbReference type="ARBA" id="ARBA00006038"/>
    </source>
</evidence>
<dbReference type="Pfam" id="PF16822">
    <property type="entry name" value="ALGX"/>
    <property type="match status" value="1"/>
</dbReference>
<evidence type="ECO:0000256" key="13">
    <source>
        <dbReference type="ARBA" id="ARBA00023315"/>
    </source>
</evidence>
<dbReference type="RefSeq" id="WP_285367724.1">
    <property type="nucleotide sequence ID" value="NZ_JASSQD010000001.1"/>
</dbReference>
<keyword evidence="6" id="KW-1003">Cell membrane</keyword>
<evidence type="ECO:0000256" key="5">
    <source>
        <dbReference type="ARBA" id="ARBA00016086"/>
    </source>
</evidence>
<evidence type="ECO:0000256" key="1">
    <source>
        <dbReference type="ARBA" id="ARBA00004418"/>
    </source>
</evidence>
<evidence type="ECO:0000256" key="14">
    <source>
        <dbReference type="ARBA" id="ARBA00031031"/>
    </source>
</evidence>
<gene>
    <name evidence="16" type="ORF">QQF73_06855</name>
</gene>
<keyword evidence="7" id="KW-0997">Cell inner membrane</keyword>
<keyword evidence="12" id="KW-0472">Membrane</keyword>
<protein>
    <recommendedName>
        <fullName evidence="5">Probable alginate O-acetylase AlgJ</fullName>
    </recommendedName>
    <alternativeName>
        <fullName evidence="14">Alginate biosynthesis protein AlgJ</fullName>
    </alternativeName>
</protein>
<dbReference type="InterPro" id="IPR034657">
    <property type="entry name" value="AlgJ"/>
</dbReference>
<accession>A0ABT7HAE3</accession>
<evidence type="ECO:0000256" key="8">
    <source>
        <dbReference type="ARBA" id="ARBA00022679"/>
    </source>
</evidence>
<name>A0ABT7HAE3_9GAMM</name>
<proteinExistence type="inferred from homology"/>
<evidence type="ECO:0000256" key="11">
    <source>
        <dbReference type="ARBA" id="ARBA00022841"/>
    </source>
</evidence>
<feature type="domain" description="AlgX/AlgJ SGNH hydrolase-like" evidence="15">
    <location>
        <begin position="82"/>
        <end position="345"/>
    </location>
</feature>
<keyword evidence="9" id="KW-0732">Signal</keyword>
<dbReference type="InterPro" id="IPR031811">
    <property type="entry name" value="ALGX/ALGJ_SGNH-like"/>
</dbReference>
<dbReference type="InterPro" id="IPR036514">
    <property type="entry name" value="SGNH_hydro_sf"/>
</dbReference>
<evidence type="ECO:0000256" key="3">
    <source>
        <dbReference type="ARBA" id="ARBA00005182"/>
    </source>
</evidence>
<sequence>MSKAAKHLTVTAFIVIVLVPGLMALAPLKNYEAPEQVDPIAGDLARDLEAHYDQSFPVREFGTNLWAAIRYNLFGEARKGAVVGREGWLFTAEEFYPPPNQSGEVEANLQRIAHLVAYLEQQGIPVVLMVVPAKARVYEDKLANGKPAPQMQSLYPRILQHVEGEQVLVPDVLEGLQAEKSAEAPLFLKTDTHWTPRGADVFARQMAEQITKTFPSQDWHQAEYITREREPQSHRGDLLNFIPVTPYLTALGPEPDWMTPHLTEPAEATTGGLFGGKTPRVTLVGTSYSANPLWNFDGALRQHLGADLINVADEGHGPFEPMVAYLRSQDFREYPPELVLWEFPERYLVQPVDSESVLGWFEQTEEQMANISNRRGGVK</sequence>
<keyword evidence="10" id="KW-0574">Periplasm</keyword>
<dbReference type="Proteomes" id="UP001223547">
    <property type="component" value="Unassembled WGS sequence"/>
</dbReference>
<evidence type="ECO:0000313" key="17">
    <source>
        <dbReference type="Proteomes" id="UP001223547"/>
    </source>
</evidence>
<keyword evidence="17" id="KW-1185">Reference proteome</keyword>
<evidence type="ECO:0000256" key="12">
    <source>
        <dbReference type="ARBA" id="ARBA00023136"/>
    </source>
</evidence>
<evidence type="ECO:0000256" key="2">
    <source>
        <dbReference type="ARBA" id="ARBA00004587"/>
    </source>
</evidence>
<reference evidence="16 17" key="1">
    <citation type="submission" date="2023-05" db="EMBL/GenBank/DDBJ databases">
        <title>Marinobacter albus sp. nov., a marine bacterium isolated from sand in a coastal intertidal zone of huludao.</title>
        <authorList>
            <person name="Deng T."/>
        </authorList>
    </citation>
    <scope>NUCLEOTIDE SEQUENCE [LARGE SCALE GENOMIC DNA]</scope>
    <source>
        <strain evidence="16 17">M216</strain>
    </source>
</reference>
<evidence type="ECO:0000256" key="6">
    <source>
        <dbReference type="ARBA" id="ARBA00022475"/>
    </source>
</evidence>
<comment type="caution">
    <text evidence="16">The sequence shown here is derived from an EMBL/GenBank/DDBJ whole genome shotgun (WGS) entry which is preliminary data.</text>
</comment>
<evidence type="ECO:0000256" key="7">
    <source>
        <dbReference type="ARBA" id="ARBA00022519"/>
    </source>
</evidence>
<dbReference type="SUPFAM" id="SSF52266">
    <property type="entry name" value="SGNH hydrolase"/>
    <property type="match status" value="1"/>
</dbReference>
<keyword evidence="11" id="KW-0016">Alginate biosynthesis</keyword>